<gene>
    <name evidence="1" type="ORF">H9Q80_12115</name>
</gene>
<organism evidence="1 2">
    <name type="scientific">[Eubacterium] hominis</name>
    <dbReference type="NCBI Taxonomy" id="2764325"/>
    <lineage>
        <taxon>Bacteria</taxon>
        <taxon>Bacillati</taxon>
        <taxon>Bacillota</taxon>
        <taxon>Erysipelotrichia</taxon>
        <taxon>Erysipelotrichales</taxon>
        <taxon>Erysipelotrichaceae</taxon>
        <taxon>Amedibacillus</taxon>
    </lineage>
</organism>
<dbReference type="RefSeq" id="WP_158552344.1">
    <property type="nucleotide sequence ID" value="NZ_CP060636.1"/>
</dbReference>
<evidence type="ECO:0000313" key="2">
    <source>
        <dbReference type="Proteomes" id="UP000515856"/>
    </source>
</evidence>
<protein>
    <recommendedName>
        <fullName evidence="3">DUF4351 domain-containing protein</fullName>
    </recommendedName>
</protein>
<name>A0A7G9GJN0_9FIRM</name>
<keyword evidence="2" id="KW-1185">Reference proteome</keyword>
<dbReference type="Proteomes" id="UP000515856">
    <property type="component" value="Chromosome"/>
</dbReference>
<sequence length="54" mass="6265">MKGILKVVSKQILKKYHQDASDWLYSLNSSQLEEIADLIFTCDTLEELQSLIHK</sequence>
<accession>A0A7G9GJN0</accession>
<dbReference type="KEGG" id="ehn:H9Q80_12115"/>
<reference evidence="1 2" key="1">
    <citation type="submission" date="2020-08" db="EMBL/GenBank/DDBJ databases">
        <authorList>
            <person name="Liu C."/>
            <person name="Sun Q."/>
        </authorList>
    </citation>
    <scope>NUCLEOTIDE SEQUENCE [LARGE SCALE GENOMIC DNA]</scope>
    <source>
        <strain evidence="1 2">NSJ-61</strain>
    </source>
</reference>
<proteinExistence type="predicted"/>
<dbReference type="AlphaFoldDB" id="A0A7G9GJN0"/>
<dbReference type="EMBL" id="CP060636">
    <property type="protein sequence ID" value="QNM11012.1"/>
    <property type="molecule type" value="Genomic_DNA"/>
</dbReference>
<evidence type="ECO:0008006" key="3">
    <source>
        <dbReference type="Google" id="ProtNLM"/>
    </source>
</evidence>
<evidence type="ECO:0000313" key="1">
    <source>
        <dbReference type="EMBL" id="QNM11012.1"/>
    </source>
</evidence>